<name>A0A1M4UAZ4_9ACTN</name>
<dbReference type="OrthoDB" id="5622164at2"/>
<evidence type="ECO:0000313" key="10">
    <source>
        <dbReference type="EMBL" id="SHE53854.1"/>
    </source>
</evidence>
<feature type="transmembrane region" description="Helical" evidence="8">
    <location>
        <begin position="114"/>
        <end position="134"/>
    </location>
</feature>
<dbReference type="InterPro" id="IPR000515">
    <property type="entry name" value="MetI-like"/>
</dbReference>
<evidence type="ECO:0000256" key="7">
    <source>
        <dbReference type="ARBA" id="ARBA00023136"/>
    </source>
</evidence>
<keyword evidence="7 8" id="KW-0472">Membrane</keyword>
<keyword evidence="3" id="KW-1003">Cell membrane</keyword>
<feature type="transmembrane region" description="Helical" evidence="8">
    <location>
        <begin position="140"/>
        <end position="161"/>
    </location>
</feature>
<dbReference type="GO" id="GO:0055085">
    <property type="term" value="P:transmembrane transport"/>
    <property type="evidence" value="ECO:0007669"/>
    <property type="project" value="InterPro"/>
</dbReference>
<comment type="subcellular location">
    <subcellularLocation>
        <location evidence="1">Cell inner membrane</location>
        <topology evidence="1">Multi-pass membrane protein</topology>
    </subcellularLocation>
    <subcellularLocation>
        <location evidence="8">Cell membrane</location>
        <topology evidence="8">Multi-pass membrane protein</topology>
    </subcellularLocation>
</comment>
<evidence type="ECO:0000256" key="1">
    <source>
        <dbReference type="ARBA" id="ARBA00004429"/>
    </source>
</evidence>
<proteinExistence type="inferred from homology"/>
<feature type="transmembrane region" description="Helical" evidence="8">
    <location>
        <begin position="70"/>
        <end position="94"/>
    </location>
</feature>
<keyword evidence="6 8" id="KW-1133">Transmembrane helix</keyword>
<accession>A0A1M4UAZ4</accession>
<evidence type="ECO:0000256" key="6">
    <source>
        <dbReference type="ARBA" id="ARBA00022989"/>
    </source>
</evidence>
<evidence type="ECO:0000256" key="4">
    <source>
        <dbReference type="ARBA" id="ARBA00022519"/>
    </source>
</evidence>
<dbReference type="InterPro" id="IPR035906">
    <property type="entry name" value="MetI-like_sf"/>
</dbReference>
<dbReference type="EMBL" id="FQUL01000009">
    <property type="protein sequence ID" value="SHE53854.1"/>
    <property type="molecule type" value="Genomic_DNA"/>
</dbReference>
<gene>
    <name evidence="10" type="ORF">SAMN02745225_00906</name>
</gene>
<keyword evidence="11" id="KW-1185">Reference proteome</keyword>
<dbReference type="PANTHER" id="PTHR43357">
    <property type="entry name" value="INNER MEMBRANE ABC TRANSPORTER PERMEASE PROTEIN YDCV"/>
    <property type="match status" value="1"/>
</dbReference>
<dbReference type="CDD" id="cd06261">
    <property type="entry name" value="TM_PBP2"/>
    <property type="match status" value="1"/>
</dbReference>
<evidence type="ECO:0000256" key="3">
    <source>
        <dbReference type="ARBA" id="ARBA00022475"/>
    </source>
</evidence>
<feature type="transmembrane region" description="Helical" evidence="8">
    <location>
        <begin position="244"/>
        <end position="266"/>
    </location>
</feature>
<evidence type="ECO:0000313" key="11">
    <source>
        <dbReference type="Proteomes" id="UP000184295"/>
    </source>
</evidence>
<keyword evidence="5 8" id="KW-0812">Transmembrane</keyword>
<dbReference type="Pfam" id="PF00528">
    <property type="entry name" value="BPD_transp_1"/>
    <property type="match status" value="1"/>
</dbReference>
<feature type="domain" description="ABC transmembrane type-1" evidence="9">
    <location>
        <begin position="75"/>
        <end position="266"/>
    </location>
</feature>
<dbReference type="PANTHER" id="PTHR43357:SF4">
    <property type="entry name" value="INNER MEMBRANE ABC TRANSPORTER PERMEASE PROTEIN YDCV"/>
    <property type="match status" value="1"/>
</dbReference>
<dbReference type="RefSeq" id="WP_084660191.1">
    <property type="nucleotide sequence ID" value="NZ_FQUL01000009.1"/>
</dbReference>
<keyword evidence="4" id="KW-0997">Cell inner membrane</keyword>
<evidence type="ECO:0000256" key="8">
    <source>
        <dbReference type="RuleBase" id="RU363032"/>
    </source>
</evidence>
<feature type="transmembrane region" description="Helical" evidence="8">
    <location>
        <begin position="29"/>
        <end position="50"/>
    </location>
</feature>
<keyword evidence="2 8" id="KW-0813">Transport</keyword>
<evidence type="ECO:0000256" key="5">
    <source>
        <dbReference type="ARBA" id="ARBA00022692"/>
    </source>
</evidence>
<reference evidence="11" key="1">
    <citation type="submission" date="2016-11" db="EMBL/GenBank/DDBJ databases">
        <authorList>
            <person name="Varghese N."/>
            <person name="Submissions S."/>
        </authorList>
    </citation>
    <scope>NUCLEOTIDE SEQUENCE [LARGE SCALE GENOMIC DNA]</scope>
    <source>
        <strain evidence="11">DSM 19514</strain>
    </source>
</reference>
<dbReference type="GO" id="GO:0005886">
    <property type="term" value="C:plasma membrane"/>
    <property type="evidence" value="ECO:0007669"/>
    <property type="project" value="UniProtKB-SubCell"/>
</dbReference>
<dbReference type="Proteomes" id="UP000184295">
    <property type="component" value="Unassembled WGS sequence"/>
</dbReference>
<organism evidence="10 11">
    <name type="scientific">Ferrithrix thermotolerans DSM 19514</name>
    <dbReference type="NCBI Taxonomy" id="1121881"/>
    <lineage>
        <taxon>Bacteria</taxon>
        <taxon>Bacillati</taxon>
        <taxon>Actinomycetota</taxon>
        <taxon>Acidimicrobiia</taxon>
        <taxon>Acidimicrobiales</taxon>
        <taxon>Acidimicrobiaceae</taxon>
        <taxon>Ferrithrix</taxon>
    </lineage>
</organism>
<dbReference type="PROSITE" id="PS50928">
    <property type="entry name" value="ABC_TM1"/>
    <property type="match status" value="1"/>
</dbReference>
<sequence length="294" mass="31237">MASVIGAPAPSTGGGGGNVLKVGKVFRSVVLGVVGLFFLVPIVSSARFSFTGTTRGISFSAYSKLLSDPQFWSTLFLSAKIGLGTVLLTLLLLIPTTVWVHWKAPKIRRVMEALSLLPLVIPSVVITLGVITSFGSLPNIIMGTPVILALEYVILALPYTYRTLDSAVQALDIKTLVEAGQSLGASLRKILWWVLLPNLRSGVLGVVVLAFAFCLGEFAVASLLSFTTFAVYLVQIGQTQASEAIAFSLIALLFTWIPLSVVTVVFSRRSGRRKKGGALLAAAQLTSEVVDLAE</sequence>
<dbReference type="SUPFAM" id="SSF161098">
    <property type="entry name" value="MetI-like"/>
    <property type="match status" value="1"/>
</dbReference>
<evidence type="ECO:0000256" key="2">
    <source>
        <dbReference type="ARBA" id="ARBA00022448"/>
    </source>
</evidence>
<protein>
    <submittedName>
        <fullName evidence="10">Putative spermidine/putrescine transport system permease protein</fullName>
    </submittedName>
</protein>
<feature type="transmembrane region" description="Helical" evidence="8">
    <location>
        <begin position="203"/>
        <end position="232"/>
    </location>
</feature>
<dbReference type="AlphaFoldDB" id="A0A1M4UAZ4"/>
<dbReference type="Gene3D" id="1.10.3720.10">
    <property type="entry name" value="MetI-like"/>
    <property type="match status" value="1"/>
</dbReference>
<evidence type="ECO:0000259" key="9">
    <source>
        <dbReference type="PROSITE" id="PS50928"/>
    </source>
</evidence>
<comment type="similarity">
    <text evidence="8">Belongs to the binding-protein-dependent transport system permease family.</text>
</comment>
<dbReference type="STRING" id="1121881.SAMN02745225_00906"/>